<keyword evidence="8" id="KW-1185">Reference proteome</keyword>
<comment type="similarity">
    <text evidence="1">Belongs to the peptidase C40 family.</text>
</comment>
<evidence type="ECO:0000256" key="3">
    <source>
        <dbReference type="ARBA" id="ARBA00022801"/>
    </source>
</evidence>
<dbReference type="Gene3D" id="3.90.1720.10">
    <property type="entry name" value="endopeptidase domain like (from Nostoc punctiforme)"/>
    <property type="match status" value="1"/>
</dbReference>
<dbReference type="AlphaFoldDB" id="A0A1Y0LA68"/>
<evidence type="ECO:0000256" key="2">
    <source>
        <dbReference type="ARBA" id="ARBA00022670"/>
    </source>
</evidence>
<dbReference type="Proteomes" id="UP000195729">
    <property type="component" value="Chromosome"/>
</dbReference>
<dbReference type="RefSeq" id="WP_087488914.1">
    <property type="nucleotide sequence ID" value="NZ_CP015579.1"/>
</dbReference>
<dbReference type="GO" id="GO:0008234">
    <property type="term" value="F:cysteine-type peptidase activity"/>
    <property type="evidence" value="ECO:0007669"/>
    <property type="project" value="UniProtKB-KW"/>
</dbReference>
<evidence type="ECO:0000313" key="6">
    <source>
        <dbReference type="EMBL" id="ARU94549.1"/>
    </source>
</evidence>
<dbReference type="SUPFAM" id="SSF54001">
    <property type="entry name" value="Cysteine proteinases"/>
    <property type="match status" value="1"/>
</dbReference>
<dbReference type="InterPro" id="IPR038765">
    <property type="entry name" value="Papain-like_cys_pep_sf"/>
</dbReference>
<accession>A0A1Y0LA68</accession>
<dbReference type="Proteomes" id="UP000195814">
    <property type="component" value="Chromosome"/>
</dbReference>
<dbReference type="Pfam" id="PF00877">
    <property type="entry name" value="NLPC_P60"/>
    <property type="match status" value="1"/>
</dbReference>
<evidence type="ECO:0000313" key="8">
    <source>
        <dbReference type="Proteomes" id="UP000195729"/>
    </source>
</evidence>
<keyword evidence="3" id="KW-0378">Hydrolase</keyword>
<sequence>MTNDEFIRRVIGRPWANRACSFSQMDCWGLVVLYYRHVLNKELHHIPGYESESDFVTCYMQERAHWQKVIYLVKGCLAVFYRGEYPSHVGVMISPGKCLHSRGEQGFVRIDSPLTLTKVYQRVEYLKYGEI</sequence>
<feature type="domain" description="NlpC/P60" evidence="5">
    <location>
        <begin position="20"/>
        <end position="112"/>
    </location>
</feature>
<proteinExistence type="inferred from homology"/>
<keyword evidence="4" id="KW-0788">Thiol protease</keyword>
<evidence type="ECO:0000256" key="1">
    <source>
        <dbReference type="ARBA" id="ARBA00007074"/>
    </source>
</evidence>
<dbReference type="GO" id="GO:0006508">
    <property type="term" value="P:proteolysis"/>
    <property type="evidence" value="ECO:0007669"/>
    <property type="project" value="UniProtKB-KW"/>
</dbReference>
<dbReference type="KEGG" id="tci:A7K98_12720"/>
<evidence type="ECO:0000313" key="9">
    <source>
        <dbReference type="Proteomes" id="UP000195814"/>
    </source>
</evidence>
<reference evidence="8 9" key="1">
    <citation type="submission" date="2016-05" db="EMBL/GenBank/DDBJ databases">
        <title>Complete genome sequence of two 2,5-diketo-D-glunonic acid producing strain Tatumella citrea.</title>
        <authorList>
            <person name="Duan C."/>
            <person name="Yang J."/>
            <person name="Yang S."/>
        </authorList>
    </citation>
    <scope>NUCLEOTIDE SEQUENCE [LARGE SCALE GENOMIC DNA]</scope>
    <source>
        <strain evidence="7 8">ATCC 39140</strain>
        <strain evidence="6 9">DSM 13699</strain>
    </source>
</reference>
<organism evidence="6 9">
    <name type="scientific">Tatumella citrea</name>
    <name type="common">Pantoea citrea</name>
    <dbReference type="NCBI Taxonomy" id="53336"/>
    <lineage>
        <taxon>Bacteria</taxon>
        <taxon>Pseudomonadati</taxon>
        <taxon>Pseudomonadota</taxon>
        <taxon>Gammaproteobacteria</taxon>
        <taxon>Enterobacterales</taxon>
        <taxon>Erwiniaceae</taxon>
        <taxon>Tatumella</taxon>
    </lineage>
</organism>
<protein>
    <recommendedName>
        <fullName evidence="5">NlpC/P60 domain-containing protein</fullName>
    </recommendedName>
</protein>
<name>A0A1Y0LA68_TATCI</name>
<dbReference type="OrthoDB" id="1494599at2"/>
<dbReference type="InterPro" id="IPR000064">
    <property type="entry name" value="NLP_P60_dom"/>
</dbReference>
<dbReference type="EMBL" id="CP015579">
    <property type="protein sequence ID" value="ARU94549.1"/>
    <property type="molecule type" value="Genomic_DNA"/>
</dbReference>
<dbReference type="EMBL" id="CP015581">
    <property type="protein sequence ID" value="ARU98587.1"/>
    <property type="molecule type" value="Genomic_DNA"/>
</dbReference>
<evidence type="ECO:0000256" key="4">
    <source>
        <dbReference type="ARBA" id="ARBA00022807"/>
    </source>
</evidence>
<evidence type="ECO:0000313" key="7">
    <source>
        <dbReference type="EMBL" id="ARU98587.1"/>
    </source>
</evidence>
<gene>
    <name evidence="6" type="ORF">A7K98_12720</name>
    <name evidence="7" type="ORF">A7K99_12710</name>
</gene>
<evidence type="ECO:0000259" key="5">
    <source>
        <dbReference type="Pfam" id="PF00877"/>
    </source>
</evidence>
<keyword evidence="2" id="KW-0645">Protease</keyword>